<comment type="caution">
    <text evidence="2">The sequence shown here is derived from an EMBL/GenBank/DDBJ whole genome shotgun (WGS) entry which is preliminary data.</text>
</comment>
<evidence type="ECO:0000313" key="2">
    <source>
        <dbReference type="EMBL" id="CAB1439872.1"/>
    </source>
</evidence>
<sequence length="110" mass="11933">MCTNVGACSAASTNLLAIANCLPLVPAVPALLFVTLQSRLESDFMVLQRSFVSHQGSALQSADDMLHHHTPSPRLLISEDHILSPLLRTKHRSWSDAAFSIPLSRSETAL</sequence>
<dbReference type="EMBL" id="CADEAL010002347">
    <property type="protein sequence ID" value="CAB1439872.1"/>
    <property type="molecule type" value="Genomic_DNA"/>
</dbReference>
<name>A0A9N7YW16_PLEPL</name>
<evidence type="ECO:0000313" key="3">
    <source>
        <dbReference type="Proteomes" id="UP001153269"/>
    </source>
</evidence>
<accession>A0A9N7YW16</accession>
<keyword evidence="3" id="KW-1185">Reference proteome</keyword>
<protein>
    <submittedName>
        <fullName evidence="2">Uncharacterized protein</fullName>
    </submittedName>
</protein>
<proteinExistence type="predicted"/>
<evidence type="ECO:0000256" key="1">
    <source>
        <dbReference type="SAM" id="Phobius"/>
    </source>
</evidence>
<organism evidence="2 3">
    <name type="scientific">Pleuronectes platessa</name>
    <name type="common">European plaice</name>
    <dbReference type="NCBI Taxonomy" id="8262"/>
    <lineage>
        <taxon>Eukaryota</taxon>
        <taxon>Metazoa</taxon>
        <taxon>Chordata</taxon>
        <taxon>Craniata</taxon>
        <taxon>Vertebrata</taxon>
        <taxon>Euteleostomi</taxon>
        <taxon>Actinopterygii</taxon>
        <taxon>Neopterygii</taxon>
        <taxon>Teleostei</taxon>
        <taxon>Neoteleostei</taxon>
        <taxon>Acanthomorphata</taxon>
        <taxon>Carangaria</taxon>
        <taxon>Pleuronectiformes</taxon>
        <taxon>Pleuronectoidei</taxon>
        <taxon>Pleuronectidae</taxon>
        <taxon>Pleuronectes</taxon>
    </lineage>
</organism>
<reference evidence="2" key="1">
    <citation type="submission" date="2020-03" db="EMBL/GenBank/DDBJ databases">
        <authorList>
            <person name="Weist P."/>
        </authorList>
    </citation>
    <scope>NUCLEOTIDE SEQUENCE</scope>
</reference>
<keyword evidence="1" id="KW-0812">Transmembrane</keyword>
<dbReference type="AlphaFoldDB" id="A0A9N7YW16"/>
<keyword evidence="1" id="KW-0472">Membrane</keyword>
<gene>
    <name evidence="2" type="ORF">PLEPLA_LOCUS27636</name>
</gene>
<feature type="transmembrane region" description="Helical" evidence="1">
    <location>
        <begin position="15"/>
        <end position="36"/>
    </location>
</feature>
<dbReference type="Proteomes" id="UP001153269">
    <property type="component" value="Unassembled WGS sequence"/>
</dbReference>
<keyword evidence="1" id="KW-1133">Transmembrane helix</keyword>